<evidence type="ECO:0000313" key="2">
    <source>
        <dbReference type="Proteomes" id="UP000655225"/>
    </source>
</evidence>
<sequence length="218" mass="26528">MDCKGMEKKEIRSRIFRYEDYNNRRVFLRSYPLHWGEEEEEEEEEVEKEKESLFKQGKEKKDVKKIFSCVLHWGGGKVLVLKKFKHKMAFYLVACHPFRFIPPHSFDFSLISLRMEKKEIRSRIFRYEDYNNRRVFLRSYPLQWGEEEEEEEEEVEKEKESLFKQGKEKKDVKKIFSCVLHWGGGKVLFLKKFKHKMAFYLVACHPFRFIPHTPLISV</sequence>
<dbReference type="OrthoDB" id="1913089at2759"/>
<evidence type="ECO:0000313" key="1">
    <source>
        <dbReference type="EMBL" id="KAF8370219.1"/>
    </source>
</evidence>
<comment type="caution">
    <text evidence="1">The sequence shown here is derived from an EMBL/GenBank/DDBJ whole genome shotgun (WGS) entry which is preliminary data.</text>
</comment>
<gene>
    <name evidence="1" type="ORF">HHK36_031750</name>
</gene>
<dbReference type="EMBL" id="JABCRI010000221">
    <property type="protein sequence ID" value="KAF8370219.1"/>
    <property type="molecule type" value="Genomic_DNA"/>
</dbReference>
<accession>A0A834YBK8</accession>
<keyword evidence="2" id="KW-1185">Reference proteome</keyword>
<protein>
    <submittedName>
        <fullName evidence="1">Uncharacterized protein</fullName>
    </submittedName>
</protein>
<dbReference type="Proteomes" id="UP000655225">
    <property type="component" value="Unassembled WGS sequence"/>
</dbReference>
<organism evidence="1 2">
    <name type="scientific">Tetracentron sinense</name>
    <name type="common">Spur-leaf</name>
    <dbReference type="NCBI Taxonomy" id="13715"/>
    <lineage>
        <taxon>Eukaryota</taxon>
        <taxon>Viridiplantae</taxon>
        <taxon>Streptophyta</taxon>
        <taxon>Embryophyta</taxon>
        <taxon>Tracheophyta</taxon>
        <taxon>Spermatophyta</taxon>
        <taxon>Magnoliopsida</taxon>
        <taxon>Trochodendrales</taxon>
        <taxon>Trochodendraceae</taxon>
        <taxon>Tetracentron</taxon>
    </lineage>
</organism>
<proteinExistence type="predicted"/>
<name>A0A834YBK8_TETSI</name>
<reference evidence="1 2" key="1">
    <citation type="submission" date="2020-04" db="EMBL/GenBank/DDBJ databases">
        <title>Plant Genome Project.</title>
        <authorList>
            <person name="Zhang R.-G."/>
        </authorList>
    </citation>
    <scope>NUCLEOTIDE SEQUENCE [LARGE SCALE GENOMIC DNA]</scope>
    <source>
        <strain evidence="1">YNK0</strain>
        <tissue evidence="1">Leaf</tissue>
    </source>
</reference>
<dbReference type="AlphaFoldDB" id="A0A834YBK8"/>